<dbReference type="Gene3D" id="3.40.50.12780">
    <property type="entry name" value="N-terminal domain of ligase-like"/>
    <property type="match status" value="1"/>
</dbReference>
<dbReference type="SUPFAM" id="SSF56801">
    <property type="entry name" value="Acetyl-CoA synthetase-like"/>
    <property type="match status" value="1"/>
</dbReference>
<evidence type="ECO:0000313" key="7">
    <source>
        <dbReference type="Proteomes" id="UP000053257"/>
    </source>
</evidence>
<dbReference type="STRING" id="745531.A0A0C3P9J7"/>
<feature type="transmembrane region" description="Helical" evidence="4">
    <location>
        <begin position="1046"/>
        <end position="1071"/>
    </location>
</feature>
<dbReference type="InterPro" id="IPR000873">
    <property type="entry name" value="AMP-dep_synth/lig_dom"/>
</dbReference>
<gene>
    <name evidence="6" type="ORF">PHLGIDRAFT_17261</name>
</gene>
<dbReference type="Gene3D" id="1.10.1200.10">
    <property type="entry name" value="ACP-like"/>
    <property type="match status" value="1"/>
</dbReference>
<dbReference type="InterPro" id="IPR020806">
    <property type="entry name" value="PKS_PP-bd"/>
</dbReference>
<keyword evidence="1" id="KW-0596">Phosphopantetheine</keyword>
<sequence length="1326" mass="144058">MSIPLEFVSSLPPPPAGVSLGDQLAEHVTASGRITTFLDCMCSADTPALYSPDTARPPLRHNIIRDFVRAFVLPTSSPATQLGPNDRVMVALPTTPENGLALLALASYHTTAPVNATCTASELFEDAERLRAKAVFTTRDAEDRLELRNLQEKLGCEVIYMADDVNMNMMPLFHVGGIVRNLFAPICSGGSAIMCAGFDAAAFWSLSTDLGSTWQVSPGLSGSPTMHQAILNSKPASLDPRRDTRYRLICNAAGGLLPVLAEELRATFGAVILPSYGSTWPFLVVYMDDLPKNSAGKPLRIKLAQRLGLGVSNDAWRPLDRHWQATAPDKNAPLSAPIPAAKVTFDIKDTEAAIAYASGVREVAVRQQQDGTLEAFVYCTAQDVDAARLKGALQRALDGYAVPEQLYVFDMSLPHKNHLVDFHALEETVRQRTAAHLSPRALVVRDIVADLLARDAALVAGDADFFLLGGNSLLLGRLAYAIRRETGAALKVADLFNHSTIDGIARLVDAEVSRAMALASGHLADGDARSHDAPEWTPGYDDAPAPMRSQTHPLALLVQILPVLFFYPLKAAWGWSTILLFLAFLARYLDHDFWTRVAALLTAICLARFSSRVICPVSAIVVKWVVIGRYKAGTYRMWSNYHLRWWFVNAYIRQAGRGIFAVSPAGIRLYCRLLGAHVGRDVHIDQTAALGEFDLLTFHDGCKVDKALVRGFCVERDGHFRLAPIEVGRNATINTYTQIAPGARIAADSVWGPHASSHEHPSPPAFVKYNRTTFRTPALWLRLLVGLPIIGLVMFVAYVPWLAALYGMISSTSILQPGLNSVESVVFWFATPRRIAFHALARILRVVATPVVQVALGIAVKRLMGLNPEGAMPDATEWQLLRRYVNQTLLSQHTLKHAFDVLGTHYEATSIVFRLMGAKVGKRVYWPGSGIYCPDPELLEIGDDVVFGSRSELFTSDSIGSAKITVGSGAMIADRVVLLPGSRVGRRTVMGSGALGRRGGVYEDGSTWMGNDGGEAAMFSRGLGVEFDEDTITPFGRAYYRREASYFVLPYAALVLVNLLVSAGAAAFWSIPAVVAAQILRQVQIHLAHVHLFAASWYRPATVYGLSATVFVVLLCVQSLLAMAWVIGTKWLVIGRRVEGSCAWDTHSYCQRWQLHLTLSRLLYRGHGNGGVLGPLTGSAYIVWFYRALGATIGKNCAVWAGGRPGLMTEPDLVTLGDRVALDDCSVVAHINSRGRFALNRLGISDGCALRTGSRLLSGAQMEHGSMLLEHALLASGDVAESGAVYAGWPAAPVHESRPSPAATIIAPWDGKDYEKNSEKGSKSTL</sequence>
<organism evidence="6 7">
    <name type="scientific">Phlebiopsis gigantea (strain 11061_1 CR5-6)</name>
    <name type="common">White-rot fungus</name>
    <name type="synonym">Peniophora gigantea</name>
    <dbReference type="NCBI Taxonomy" id="745531"/>
    <lineage>
        <taxon>Eukaryota</taxon>
        <taxon>Fungi</taxon>
        <taxon>Dikarya</taxon>
        <taxon>Basidiomycota</taxon>
        <taxon>Agaricomycotina</taxon>
        <taxon>Agaricomycetes</taxon>
        <taxon>Polyporales</taxon>
        <taxon>Phanerochaetaceae</taxon>
        <taxon>Phlebiopsis</taxon>
    </lineage>
</organism>
<dbReference type="SMART" id="SM00823">
    <property type="entry name" value="PKS_PP"/>
    <property type="match status" value="1"/>
</dbReference>
<keyword evidence="4" id="KW-1133">Transmembrane helix</keyword>
<dbReference type="OrthoDB" id="3633556at2759"/>
<feature type="domain" description="Carrier" evidence="5">
    <location>
        <begin position="435"/>
        <end position="512"/>
    </location>
</feature>
<dbReference type="SUPFAM" id="SSF47336">
    <property type="entry name" value="ACP-like"/>
    <property type="match status" value="1"/>
</dbReference>
<feature type="region of interest" description="Disordered" evidence="3">
    <location>
        <begin position="1297"/>
        <end position="1326"/>
    </location>
</feature>
<keyword evidence="4" id="KW-0472">Membrane</keyword>
<dbReference type="PANTHER" id="PTHR43201:SF10">
    <property type="entry name" value="CARRIER DOMAIN-CONTAINING PROTEIN"/>
    <property type="match status" value="1"/>
</dbReference>
<feature type="transmembrane region" description="Helical" evidence="4">
    <location>
        <begin position="572"/>
        <end position="589"/>
    </location>
</feature>
<feature type="transmembrane region" description="Helical" evidence="4">
    <location>
        <begin position="1103"/>
        <end position="1127"/>
    </location>
</feature>
<feature type="compositionally biased region" description="Basic and acidic residues" evidence="3">
    <location>
        <begin position="1310"/>
        <end position="1326"/>
    </location>
</feature>
<dbReference type="Pfam" id="PF00550">
    <property type="entry name" value="PP-binding"/>
    <property type="match status" value="1"/>
</dbReference>
<dbReference type="PROSITE" id="PS50075">
    <property type="entry name" value="CARRIER"/>
    <property type="match status" value="1"/>
</dbReference>
<keyword evidence="7" id="KW-1185">Reference proteome</keyword>
<evidence type="ECO:0000313" key="6">
    <source>
        <dbReference type="EMBL" id="KIP01343.1"/>
    </source>
</evidence>
<dbReference type="EMBL" id="KN840815">
    <property type="protein sequence ID" value="KIP01343.1"/>
    <property type="molecule type" value="Genomic_DNA"/>
</dbReference>
<reference evidence="6 7" key="1">
    <citation type="journal article" date="2014" name="PLoS Genet.">
        <title>Analysis of the Phlebiopsis gigantea genome, transcriptome and secretome provides insight into its pioneer colonization strategies of wood.</title>
        <authorList>
            <person name="Hori C."/>
            <person name="Ishida T."/>
            <person name="Igarashi K."/>
            <person name="Samejima M."/>
            <person name="Suzuki H."/>
            <person name="Master E."/>
            <person name="Ferreira P."/>
            <person name="Ruiz-Duenas F.J."/>
            <person name="Held B."/>
            <person name="Canessa P."/>
            <person name="Larrondo L.F."/>
            <person name="Schmoll M."/>
            <person name="Druzhinina I.S."/>
            <person name="Kubicek C.P."/>
            <person name="Gaskell J.A."/>
            <person name="Kersten P."/>
            <person name="St John F."/>
            <person name="Glasner J."/>
            <person name="Sabat G."/>
            <person name="Splinter BonDurant S."/>
            <person name="Syed K."/>
            <person name="Yadav J."/>
            <person name="Mgbeahuruike A.C."/>
            <person name="Kovalchuk A."/>
            <person name="Asiegbu F.O."/>
            <person name="Lackner G."/>
            <person name="Hoffmeister D."/>
            <person name="Rencoret J."/>
            <person name="Gutierrez A."/>
            <person name="Sun H."/>
            <person name="Lindquist E."/>
            <person name="Barry K."/>
            <person name="Riley R."/>
            <person name="Grigoriev I.V."/>
            <person name="Henrissat B."/>
            <person name="Kues U."/>
            <person name="Berka R.M."/>
            <person name="Martinez A.T."/>
            <person name="Covert S.F."/>
            <person name="Blanchette R.A."/>
            <person name="Cullen D."/>
        </authorList>
    </citation>
    <scope>NUCLEOTIDE SEQUENCE [LARGE SCALE GENOMIC DNA]</scope>
    <source>
        <strain evidence="6 7">11061_1 CR5-6</strain>
    </source>
</reference>
<evidence type="ECO:0000259" key="5">
    <source>
        <dbReference type="PROSITE" id="PS50075"/>
    </source>
</evidence>
<keyword evidence="2" id="KW-0597">Phosphoprotein</keyword>
<name>A0A0C3P9J7_PHLG1</name>
<dbReference type="Pfam" id="PF00501">
    <property type="entry name" value="AMP-binding"/>
    <property type="match status" value="1"/>
</dbReference>
<dbReference type="InterPro" id="IPR042099">
    <property type="entry name" value="ANL_N_sf"/>
</dbReference>
<feature type="transmembrane region" description="Helical" evidence="4">
    <location>
        <begin position="835"/>
        <end position="860"/>
    </location>
</feature>
<dbReference type="HOGENOM" id="CLU_003997_0_0_1"/>
<evidence type="ECO:0000256" key="4">
    <source>
        <dbReference type="SAM" id="Phobius"/>
    </source>
</evidence>
<dbReference type="GO" id="GO:0031956">
    <property type="term" value="F:medium-chain fatty acid-CoA ligase activity"/>
    <property type="evidence" value="ECO:0007669"/>
    <property type="project" value="TreeGrafter"/>
</dbReference>
<keyword evidence="4" id="KW-0812">Transmembrane</keyword>
<accession>A0A0C3P9J7</accession>
<dbReference type="Proteomes" id="UP000053257">
    <property type="component" value="Unassembled WGS sequence"/>
</dbReference>
<dbReference type="SUPFAM" id="SSF51161">
    <property type="entry name" value="Trimeric LpxA-like enzymes"/>
    <property type="match status" value="3"/>
</dbReference>
<dbReference type="InterPro" id="IPR009081">
    <property type="entry name" value="PP-bd_ACP"/>
</dbReference>
<evidence type="ECO:0000256" key="2">
    <source>
        <dbReference type="ARBA" id="ARBA00022553"/>
    </source>
</evidence>
<dbReference type="GO" id="GO:0031177">
    <property type="term" value="F:phosphopantetheine binding"/>
    <property type="evidence" value="ECO:0007669"/>
    <property type="project" value="InterPro"/>
</dbReference>
<evidence type="ECO:0000256" key="1">
    <source>
        <dbReference type="ARBA" id="ARBA00022450"/>
    </source>
</evidence>
<dbReference type="InterPro" id="IPR036736">
    <property type="entry name" value="ACP-like_sf"/>
</dbReference>
<dbReference type="PANTHER" id="PTHR43201">
    <property type="entry name" value="ACYL-COA SYNTHETASE"/>
    <property type="match status" value="1"/>
</dbReference>
<protein>
    <recommendedName>
        <fullName evidence="5">Carrier domain-containing protein</fullName>
    </recommendedName>
</protein>
<dbReference type="Gene3D" id="2.160.10.10">
    <property type="entry name" value="Hexapeptide repeat proteins"/>
    <property type="match status" value="1"/>
</dbReference>
<evidence type="ECO:0000256" key="3">
    <source>
        <dbReference type="SAM" id="MobiDB-lite"/>
    </source>
</evidence>
<proteinExistence type="predicted"/>
<dbReference type="InterPro" id="IPR011004">
    <property type="entry name" value="Trimer_LpxA-like_sf"/>
</dbReference>
<dbReference type="GO" id="GO:0006631">
    <property type="term" value="P:fatty acid metabolic process"/>
    <property type="evidence" value="ECO:0007669"/>
    <property type="project" value="TreeGrafter"/>
</dbReference>
<feature type="transmembrane region" description="Helical" evidence="4">
    <location>
        <begin position="779"/>
        <end position="801"/>
    </location>
</feature>